<evidence type="ECO:0000256" key="2">
    <source>
        <dbReference type="SAM" id="Phobius"/>
    </source>
</evidence>
<protein>
    <submittedName>
        <fullName evidence="3">Uncharacterized protein</fullName>
    </submittedName>
</protein>
<evidence type="ECO:0000256" key="1">
    <source>
        <dbReference type="SAM" id="MobiDB-lite"/>
    </source>
</evidence>
<feature type="compositionally biased region" description="Basic and acidic residues" evidence="1">
    <location>
        <begin position="350"/>
        <end position="362"/>
    </location>
</feature>
<reference evidence="3" key="1">
    <citation type="submission" date="2022-08" db="EMBL/GenBank/DDBJ databases">
        <authorList>
            <consortium name="DOE Joint Genome Institute"/>
            <person name="Min B."/>
            <person name="Riley R."/>
            <person name="Sierra-Patev S."/>
            <person name="Naranjo-Ortiz M."/>
            <person name="Looney B."/>
            <person name="Konkel Z."/>
            <person name="Slot J.C."/>
            <person name="Sakamoto Y."/>
            <person name="Steenwyk J.L."/>
            <person name="Rokas A."/>
            <person name="Carro J."/>
            <person name="Camarero S."/>
            <person name="Ferreira P."/>
            <person name="Molpeceres G."/>
            <person name="Ruiz-Duenas F.J."/>
            <person name="Serrano A."/>
            <person name="Henrissat B."/>
            <person name="Drula E."/>
            <person name="Hughes K.W."/>
            <person name="Mata J.L."/>
            <person name="Ishikawa N.K."/>
            <person name="Vargas-Isla R."/>
            <person name="Ushijima S."/>
            <person name="Smith C.A."/>
            <person name="Ahrendt S."/>
            <person name="Andreopoulos W."/>
            <person name="He G."/>
            <person name="Labutti K."/>
            <person name="Lipzen A."/>
            <person name="Ng V."/>
            <person name="Sandor L."/>
            <person name="Barry K."/>
            <person name="Martinez A.T."/>
            <person name="Xiao Y."/>
            <person name="Gibbons J.G."/>
            <person name="Terashima K."/>
            <person name="Hibbett D.S."/>
            <person name="Grigoriev I.V."/>
        </authorList>
    </citation>
    <scope>NUCLEOTIDE SEQUENCE</scope>
    <source>
        <strain evidence="3">TFB9207</strain>
    </source>
</reference>
<feature type="compositionally biased region" description="Basic and acidic residues" evidence="1">
    <location>
        <begin position="234"/>
        <end position="243"/>
    </location>
</feature>
<feature type="compositionally biased region" description="Low complexity" evidence="1">
    <location>
        <begin position="256"/>
        <end position="275"/>
    </location>
</feature>
<dbReference type="EMBL" id="MU806352">
    <property type="protein sequence ID" value="KAJ3836075.1"/>
    <property type="molecule type" value="Genomic_DNA"/>
</dbReference>
<gene>
    <name evidence="3" type="ORF">F5878DRAFT_281130</name>
</gene>
<evidence type="ECO:0000313" key="4">
    <source>
        <dbReference type="Proteomes" id="UP001163846"/>
    </source>
</evidence>
<accession>A0AA38P4C1</accession>
<dbReference type="Proteomes" id="UP001163846">
    <property type="component" value="Unassembled WGS sequence"/>
</dbReference>
<keyword evidence="2" id="KW-0812">Transmembrane</keyword>
<dbReference type="AlphaFoldDB" id="A0AA38P4C1"/>
<feature type="region of interest" description="Disordered" evidence="1">
    <location>
        <begin position="181"/>
        <end position="201"/>
    </location>
</feature>
<name>A0AA38P4C1_9AGAR</name>
<feature type="compositionally biased region" description="Low complexity" evidence="1">
    <location>
        <begin position="14"/>
        <end position="29"/>
    </location>
</feature>
<comment type="caution">
    <text evidence="3">The sequence shown here is derived from an EMBL/GenBank/DDBJ whole genome shotgun (WGS) entry which is preliminary data.</text>
</comment>
<feature type="region of interest" description="Disordered" evidence="1">
    <location>
        <begin position="350"/>
        <end position="397"/>
    </location>
</feature>
<sequence length="397" mass="43236">MFLKIQQRTVREASSNSSINNTGNGTNSGFQSPPWLNGTTSSDHGNPPNDQEDNHTAGVSRATLGGSIAGGVVGTALAMGLIWWIWRMRKTRRAANAQRNPSKRWRGWVDWIVQHRKGQRAQYTGHARDTKERIPIDADDDSSQILQALPNPATHLSLPPDVHLTTNITRPLPMYQEATSPSLDEAAPNDGTGPPRYWQIHNSPSAVSLHRDLSCHKHDESMGITSAPAPSTVDADHGHDTHSSLDPLSGSLENLPSSAKASESSPSSPVSQSVADLSPHNPHDDSSRWAPIPATHRNMIPAADHLLDLESSSTRRNAVSSPLGNEFELTIRDLRREVEVLKEENARLKHSDVVSPSDRAEESTTQAEVVEGGRLIPALQSGDKSDLDPFHDDIGEH</sequence>
<feature type="region of interest" description="Disordered" evidence="1">
    <location>
        <begin position="1"/>
        <end position="58"/>
    </location>
</feature>
<keyword evidence="4" id="KW-1185">Reference proteome</keyword>
<proteinExistence type="predicted"/>
<keyword evidence="2" id="KW-0472">Membrane</keyword>
<organism evidence="3 4">
    <name type="scientific">Lentinula raphanica</name>
    <dbReference type="NCBI Taxonomy" id="153919"/>
    <lineage>
        <taxon>Eukaryota</taxon>
        <taxon>Fungi</taxon>
        <taxon>Dikarya</taxon>
        <taxon>Basidiomycota</taxon>
        <taxon>Agaricomycotina</taxon>
        <taxon>Agaricomycetes</taxon>
        <taxon>Agaricomycetidae</taxon>
        <taxon>Agaricales</taxon>
        <taxon>Marasmiineae</taxon>
        <taxon>Omphalotaceae</taxon>
        <taxon>Lentinula</taxon>
    </lineage>
</organism>
<feature type="transmembrane region" description="Helical" evidence="2">
    <location>
        <begin position="64"/>
        <end position="86"/>
    </location>
</feature>
<feature type="region of interest" description="Disordered" evidence="1">
    <location>
        <begin position="220"/>
        <end position="292"/>
    </location>
</feature>
<evidence type="ECO:0000313" key="3">
    <source>
        <dbReference type="EMBL" id="KAJ3836075.1"/>
    </source>
</evidence>
<keyword evidence="2" id="KW-1133">Transmembrane helix</keyword>
<feature type="compositionally biased region" description="Basic and acidic residues" evidence="1">
    <location>
        <begin position="383"/>
        <end position="397"/>
    </location>
</feature>